<reference evidence="1 2" key="1">
    <citation type="journal article" date="2019" name="Int. J. Syst. Evol. Microbiol.">
        <title>The Global Catalogue of Microorganisms (GCM) 10K type strain sequencing project: providing services to taxonomists for standard genome sequencing and annotation.</title>
        <authorList>
            <consortium name="The Broad Institute Genomics Platform"/>
            <consortium name="The Broad Institute Genome Sequencing Center for Infectious Disease"/>
            <person name="Wu L."/>
            <person name="Ma J."/>
        </authorList>
    </citation>
    <scope>NUCLEOTIDE SEQUENCE [LARGE SCALE GENOMIC DNA]</scope>
    <source>
        <strain evidence="1 2">JCM 14331</strain>
    </source>
</reference>
<organism evidence="1 2">
    <name type="scientific">Rheinheimera aquimaris</name>
    <dbReference type="NCBI Taxonomy" id="412437"/>
    <lineage>
        <taxon>Bacteria</taxon>
        <taxon>Pseudomonadati</taxon>
        <taxon>Pseudomonadota</taxon>
        <taxon>Gammaproteobacteria</taxon>
        <taxon>Chromatiales</taxon>
        <taxon>Chromatiaceae</taxon>
        <taxon>Rheinheimera</taxon>
    </lineage>
</organism>
<accession>A0ABN1DBU9</accession>
<protein>
    <submittedName>
        <fullName evidence="1">Uncharacterized protein</fullName>
    </submittedName>
</protein>
<evidence type="ECO:0000313" key="1">
    <source>
        <dbReference type="EMBL" id="GAA0539008.1"/>
    </source>
</evidence>
<name>A0ABN1DBU9_9GAMM</name>
<gene>
    <name evidence="1" type="ORF">GCM10009098_03180</name>
</gene>
<proteinExistence type="predicted"/>
<evidence type="ECO:0000313" key="2">
    <source>
        <dbReference type="Proteomes" id="UP001501169"/>
    </source>
</evidence>
<sequence length="74" mass="8164">MAPHYRSKNEQNGLTKKCQAGFAQGKTGLGMEGDSGVMLAGHRGGERKEFLVWHGCTIEYLTPKCNPIKLCGYY</sequence>
<dbReference type="EMBL" id="BAAAEO010000001">
    <property type="protein sequence ID" value="GAA0539008.1"/>
    <property type="molecule type" value="Genomic_DNA"/>
</dbReference>
<comment type="caution">
    <text evidence="1">The sequence shown here is derived from an EMBL/GenBank/DDBJ whole genome shotgun (WGS) entry which is preliminary data.</text>
</comment>
<keyword evidence="2" id="KW-1185">Reference proteome</keyword>
<dbReference type="RefSeq" id="WP_226765757.1">
    <property type="nucleotide sequence ID" value="NZ_BAAAEO010000001.1"/>
</dbReference>
<dbReference type="Proteomes" id="UP001501169">
    <property type="component" value="Unassembled WGS sequence"/>
</dbReference>